<dbReference type="EMBL" id="FNNZ01000002">
    <property type="protein sequence ID" value="SDW21682.1"/>
    <property type="molecule type" value="Genomic_DNA"/>
</dbReference>
<evidence type="ECO:0000313" key="2">
    <source>
        <dbReference type="Proteomes" id="UP000198816"/>
    </source>
</evidence>
<name>A0A1H2RQD3_THIRO</name>
<gene>
    <name evidence="1" type="ORF">SAMN05421783_102133</name>
</gene>
<dbReference type="OrthoDB" id="271047at2"/>
<dbReference type="Proteomes" id="UP000198816">
    <property type="component" value="Unassembled WGS sequence"/>
</dbReference>
<dbReference type="AlphaFoldDB" id="A0A1H2RQD3"/>
<protein>
    <submittedName>
        <fullName evidence="1">Uncharacterized protein</fullName>
    </submittedName>
</protein>
<organism evidence="1 2">
    <name type="scientific">Thiocapsa roseopersicina</name>
    <dbReference type="NCBI Taxonomy" id="1058"/>
    <lineage>
        <taxon>Bacteria</taxon>
        <taxon>Pseudomonadati</taxon>
        <taxon>Pseudomonadota</taxon>
        <taxon>Gammaproteobacteria</taxon>
        <taxon>Chromatiales</taxon>
        <taxon>Chromatiaceae</taxon>
        <taxon>Thiocapsa</taxon>
    </lineage>
</organism>
<proteinExistence type="predicted"/>
<accession>A0A1H2RQD3</accession>
<reference evidence="2" key="1">
    <citation type="submission" date="2016-10" db="EMBL/GenBank/DDBJ databases">
        <authorList>
            <person name="Varghese N."/>
            <person name="Submissions S."/>
        </authorList>
    </citation>
    <scope>NUCLEOTIDE SEQUENCE [LARGE SCALE GENOMIC DNA]</scope>
    <source>
        <strain evidence="2">DSM 217</strain>
    </source>
</reference>
<sequence length="228" mass="25292">MINFRQPPSTHRSFGGPVSRYVLTGLLGLSFVVALSPVFAASGNELVVFDWNRPVIQADRGFPKVEPVAKPNNRIFQMLAGSNGNWTSPINYAGGTLHMRVQIRSQPVAQAMQLQFCIWQWKTPTSGWSGARETCTPTANVQGKSGTQVTWSRDIPSMWKKNGVPIVWKDPRTRYGVAVKNKNGVPVTDYAGFKKWAGEDPAKWYPLDMRFTVVAVPKGAAFSGWSNY</sequence>
<evidence type="ECO:0000313" key="1">
    <source>
        <dbReference type="EMBL" id="SDW21682.1"/>
    </source>
</evidence>
<dbReference type="RefSeq" id="WP_093028125.1">
    <property type="nucleotide sequence ID" value="NZ_FNNZ01000002.1"/>
</dbReference>
<keyword evidence="2" id="KW-1185">Reference proteome</keyword>